<reference evidence="8 9" key="1">
    <citation type="journal article" date="2023" name="Microorganisms">
        <title>Thiorhodovibrio frisius and Trv. litoralis spp. nov., Two Novel Members from a Clade of Fastidious Purple Sulfur Bacteria That Exhibit Unique Red-Shifted Light-Harvesting Capabilities.</title>
        <authorList>
            <person name="Methner A."/>
            <person name="Kuzyk S.B."/>
            <person name="Petersen J."/>
            <person name="Bauer S."/>
            <person name="Brinkmann H."/>
            <person name="Sichau K."/>
            <person name="Wanner G."/>
            <person name="Wolf J."/>
            <person name="Neumann-Schaal M."/>
            <person name="Henke P."/>
            <person name="Tank M."/>
            <person name="Sproer C."/>
            <person name="Bunk B."/>
            <person name="Overmann J."/>
        </authorList>
    </citation>
    <scope>NUCLEOTIDE SEQUENCE [LARGE SCALE GENOMIC DNA]</scope>
    <source>
        <strain evidence="8 9">DSM 6702</strain>
    </source>
</reference>
<keyword evidence="8" id="KW-0223">Dioxygenase</keyword>
<evidence type="ECO:0000256" key="3">
    <source>
        <dbReference type="ARBA" id="ARBA00022621"/>
    </source>
</evidence>
<evidence type="ECO:0000256" key="5">
    <source>
        <dbReference type="ARBA" id="ARBA00023004"/>
    </source>
</evidence>
<keyword evidence="4" id="KW-0479">Metal-binding</keyword>
<evidence type="ECO:0000256" key="4">
    <source>
        <dbReference type="ARBA" id="ARBA00022723"/>
    </source>
</evidence>
<keyword evidence="8" id="KW-0560">Oxidoreductase</keyword>
<evidence type="ECO:0000313" key="8">
    <source>
        <dbReference type="EMBL" id="WPL15139.1"/>
    </source>
</evidence>
<keyword evidence="3 6" id="KW-0561">Oxygen transport</keyword>
<dbReference type="InterPro" id="IPR002336">
    <property type="entry name" value="Erythrocruorin"/>
</dbReference>
<keyword evidence="1 6" id="KW-0813">Transport</keyword>
<dbReference type="InterPro" id="IPR009050">
    <property type="entry name" value="Globin-like_sf"/>
</dbReference>
<dbReference type="PROSITE" id="PS01033">
    <property type="entry name" value="GLOBIN"/>
    <property type="match status" value="1"/>
</dbReference>
<evidence type="ECO:0000256" key="1">
    <source>
        <dbReference type="ARBA" id="ARBA00022448"/>
    </source>
</evidence>
<gene>
    <name evidence="8" type="primary">hmp</name>
    <name evidence="8" type="ORF">Thiowin_00019</name>
</gene>
<evidence type="ECO:0000259" key="7">
    <source>
        <dbReference type="PROSITE" id="PS01033"/>
    </source>
</evidence>
<evidence type="ECO:0000313" key="9">
    <source>
        <dbReference type="Proteomes" id="UP001432180"/>
    </source>
</evidence>
<keyword evidence="9" id="KW-1185">Reference proteome</keyword>
<dbReference type="InterPro" id="IPR000971">
    <property type="entry name" value="Globin"/>
</dbReference>
<protein>
    <submittedName>
        <fullName evidence="8">Nitric oxide dioxygenase</fullName>
        <ecNumber evidence="8">1.14.12.17</ecNumber>
    </submittedName>
</protein>
<dbReference type="EC" id="1.14.12.17" evidence="8"/>
<dbReference type="Gene3D" id="1.10.490.10">
    <property type="entry name" value="Globins"/>
    <property type="match status" value="1"/>
</dbReference>
<dbReference type="PANTHER" id="PTHR43396">
    <property type="entry name" value="FLAVOHEMOPROTEIN"/>
    <property type="match status" value="1"/>
</dbReference>
<dbReference type="Proteomes" id="UP001432180">
    <property type="component" value="Chromosome"/>
</dbReference>
<dbReference type="Pfam" id="PF00042">
    <property type="entry name" value="Globin"/>
    <property type="match status" value="1"/>
</dbReference>
<organism evidence="8 9">
    <name type="scientific">Thiorhodovibrio winogradskyi</name>
    <dbReference type="NCBI Taxonomy" id="77007"/>
    <lineage>
        <taxon>Bacteria</taxon>
        <taxon>Pseudomonadati</taxon>
        <taxon>Pseudomonadota</taxon>
        <taxon>Gammaproteobacteria</taxon>
        <taxon>Chromatiales</taxon>
        <taxon>Chromatiaceae</taxon>
        <taxon>Thiorhodovibrio</taxon>
    </lineage>
</organism>
<dbReference type="SUPFAM" id="SSF46458">
    <property type="entry name" value="Globin-like"/>
    <property type="match status" value="1"/>
</dbReference>
<accession>A0ABZ0S390</accession>
<comment type="similarity">
    <text evidence="6">Belongs to the globin family.</text>
</comment>
<dbReference type="GO" id="GO:0008941">
    <property type="term" value="F:nitric oxide dioxygenase NAD(P)H activity"/>
    <property type="evidence" value="ECO:0007669"/>
    <property type="project" value="UniProtKB-EC"/>
</dbReference>
<dbReference type="EMBL" id="CP121472">
    <property type="protein sequence ID" value="WPL15139.1"/>
    <property type="molecule type" value="Genomic_DNA"/>
</dbReference>
<dbReference type="PRINTS" id="PR00611">
    <property type="entry name" value="ERYTHCRUORIN"/>
</dbReference>
<sequence length="135" mass="15279">MTSDDIALVRASWARLQPQAEQAGAALYQRMFNDHPELRHLFKGEMDEQAHKLMRMINRTVDTLDDLASLDRVITMMGARHSGYGVEDEDYPKMRDALIATLDAHLGSDFGPETRHAWNQVYDELAQLMMEGGAS</sequence>
<dbReference type="RefSeq" id="WP_328985725.1">
    <property type="nucleotide sequence ID" value="NZ_CP121472.1"/>
</dbReference>
<dbReference type="InterPro" id="IPR012292">
    <property type="entry name" value="Globin/Proto"/>
</dbReference>
<name>A0ABZ0S390_9GAMM</name>
<evidence type="ECO:0000256" key="6">
    <source>
        <dbReference type="RuleBase" id="RU000356"/>
    </source>
</evidence>
<keyword evidence="5" id="KW-0408">Iron</keyword>
<dbReference type="PANTHER" id="PTHR43396:SF3">
    <property type="entry name" value="FLAVOHEMOPROTEIN"/>
    <property type="match status" value="1"/>
</dbReference>
<keyword evidence="2 6" id="KW-0349">Heme</keyword>
<proteinExistence type="inferred from homology"/>
<feature type="domain" description="Globin" evidence="7">
    <location>
        <begin position="1"/>
        <end position="134"/>
    </location>
</feature>
<evidence type="ECO:0000256" key="2">
    <source>
        <dbReference type="ARBA" id="ARBA00022617"/>
    </source>
</evidence>